<dbReference type="EC" id="3.1.1.31" evidence="5 7"/>
<sequence length="240" mass="25165">MPHIRHVVHTDTDALAAAAARTVAECLTERIDAAGQATLALTGGSVGIKTAAALAGSPVDWERVTIFFGDERFVPAGHPERNDGQLDEALLDSLGDRPTVHRWPARTAEDSDVDSAAARFLESLDIPGGDDPIFDVTILGMGPEGHIDSIFPHTPAVAETERMVVGVRECPKPPAERMTFTLPAVRRSRHVLVVAAGEGKAEAVARGLGGADPTEWPVAGAVGSESTTYHLDEGAASALN</sequence>
<dbReference type="GO" id="GO:0017057">
    <property type="term" value="F:6-phosphogluconolactonase activity"/>
    <property type="evidence" value="ECO:0007669"/>
    <property type="project" value="UniProtKB-UniRule"/>
</dbReference>
<accession>A0AAD0JS36</accession>
<dbReference type="NCBIfam" id="TIGR01198">
    <property type="entry name" value="pgl"/>
    <property type="match status" value="1"/>
</dbReference>
<evidence type="ECO:0000313" key="10">
    <source>
        <dbReference type="Proteomes" id="UP000244903"/>
    </source>
</evidence>
<proteinExistence type="inferred from homology"/>
<keyword evidence="10" id="KW-1185">Reference proteome</keyword>
<dbReference type="RefSeq" id="WP_107747570.1">
    <property type="nucleotide sequence ID" value="NZ_CP015453.1"/>
</dbReference>
<dbReference type="InterPro" id="IPR005900">
    <property type="entry name" value="6-phosphogluconolactonase_DevB"/>
</dbReference>
<comment type="similarity">
    <text evidence="4 7">Belongs to the glucosamine/galactosamine-6-phosphate isomerase family. 6-phosphogluconolactonase subfamily.</text>
</comment>
<dbReference type="Pfam" id="PF01182">
    <property type="entry name" value="Glucosamine_iso"/>
    <property type="match status" value="1"/>
</dbReference>
<dbReference type="KEGG" id="dpc:A6048_08520"/>
<evidence type="ECO:0000256" key="6">
    <source>
        <dbReference type="ARBA" id="ARBA00020337"/>
    </source>
</evidence>
<evidence type="ECO:0000256" key="7">
    <source>
        <dbReference type="RuleBase" id="RU365095"/>
    </source>
</evidence>
<evidence type="ECO:0000256" key="1">
    <source>
        <dbReference type="ARBA" id="ARBA00000832"/>
    </source>
</evidence>
<evidence type="ECO:0000256" key="5">
    <source>
        <dbReference type="ARBA" id="ARBA00013198"/>
    </source>
</evidence>
<dbReference type="InterPro" id="IPR006148">
    <property type="entry name" value="Glc/Gal-6P_isomerase"/>
</dbReference>
<evidence type="ECO:0000259" key="8">
    <source>
        <dbReference type="Pfam" id="PF01182"/>
    </source>
</evidence>
<keyword evidence="7" id="KW-0378">Hydrolase</keyword>
<comment type="function">
    <text evidence="2 7">Hydrolysis of 6-phosphogluconolactone to 6-phosphogluconate.</text>
</comment>
<dbReference type="CDD" id="cd01400">
    <property type="entry name" value="6PGL"/>
    <property type="match status" value="1"/>
</dbReference>
<dbReference type="SUPFAM" id="SSF100950">
    <property type="entry name" value="NagB/RpiA/CoA transferase-like"/>
    <property type="match status" value="1"/>
</dbReference>
<comment type="catalytic activity">
    <reaction evidence="1 7">
        <text>6-phospho-D-glucono-1,5-lactone + H2O = 6-phospho-D-gluconate + H(+)</text>
        <dbReference type="Rhea" id="RHEA:12556"/>
        <dbReference type="ChEBI" id="CHEBI:15377"/>
        <dbReference type="ChEBI" id="CHEBI:15378"/>
        <dbReference type="ChEBI" id="CHEBI:57955"/>
        <dbReference type="ChEBI" id="CHEBI:58759"/>
        <dbReference type="EC" id="3.1.1.31"/>
    </reaction>
</comment>
<evidence type="ECO:0000256" key="4">
    <source>
        <dbReference type="ARBA" id="ARBA00010662"/>
    </source>
</evidence>
<evidence type="ECO:0000313" key="9">
    <source>
        <dbReference type="EMBL" id="AWH95537.1"/>
    </source>
</evidence>
<evidence type="ECO:0000256" key="3">
    <source>
        <dbReference type="ARBA" id="ARBA00004961"/>
    </source>
</evidence>
<protein>
    <recommendedName>
        <fullName evidence="6 7">6-phosphogluconolactonase</fullName>
        <shortName evidence="7">6PGL</shortName>
        <ecNumber evidence="5 7">3.1.1.31</ecNumber>
    </recommendedName>
</protein>
<dbReference type="AlphaFoldDB" id="A0AAD0JS36"/>
<name>A0AAD0JS36_9ACTN</name>
<evidence type="ECO:0000256" key="2">
    <source>
        <dbReference type="ARBA" id="ARBA00002681"/>
    </source>
</evidence>
<gene>
    <name evidence="7" type="primary">pgl</name>
    <name evidence="9" type="ORF">A6048_08520</name>
</gene>
<dbReference type="GO" id="GO:0005975">
    <property type="term" value="P:carbohydrate metabolic process"/>
    <property type="evidence" value="ECO:0007669"/>
    <property type="project" value="UniProtKB-UniRule"/>
</dbReference>
<dbReference type="PANTHER" id="PTHR11054">
    <property type="entry name" value="6-PHOSPHOGLUCONOLACTONASE"/>
    <property type="match status" value="1"/>
</dbReference>
<dbReference type="Proteomes" id="UP000244903">
    <property type="component" value="Chromosome"/>
</dbReference>
<dbReference type="InterPro" id="IPR037171">
    <property type="entry name" value="NagB/RpiA_transferase-like"/>
</dbReference>
<dbReference type="PANTHER" id="PTHR11054:SF0">
    <property type="entry name" value="6-PHOSPHOGLUCONOLACTONASE"/>
    <property type="match status" value="1"/>
</dbReference>
<dbReference type="GO" id="GO:0006098">
    <property type="term" value="P:pentose-phosphate shunt"/>
    <property type="evidence" value="ECO:0007669"/>
    <property type="project" value="InterPro"/>
</dbReference>
<feature type="domain" description="Glucosamine/galactosamine-6-phosphate isomerase" evidence="8">
    <location>
        <begin position="11"/>
        <end position="222"/>
    </location>
</feature>
<organism evidence="9 10">
    <name type="scientific">Dietzia psychralcaliphila</name>
    <dbReference type="NCBI Taxonomy" id="139021"/>
    <lineage>
        <taxon>Bacteria</taxon>
        <taxon>Bacillati</taxon>
        <taxon>Actinomycetota</taxon>
        <taxon>Actinomycetes</taxon>
        <taxon>Mycobacteriales</taxon>
        <taxon>Dietziaceae</taxon>
        <taxon>Dietzia</taxon>
    </lineage>
</organism>
<reference evidence="9 10" key="1">
    <citation type="submission" date="2016-04" db="EMBL/GenBank/DDBJ databases">
        <title>Complete genome sequence of the haloalkaliphilic hydrocarbon-degrading bacterium Dietzia psychralcaliphila ILA-1T, isolated from a drain of a fish product-processing plant.</title>
        <authorList>
            <person name="Zhao J."/>
            <person name="Hu B."/>
            <person name="Geng S."/>
            <person name="Nie Y."/>
            <person name="Tang Y."/>
        </authorList>
    </citation>
    <scope>NUCLEOTIDE SEQUENCE [LARGE SCALE GENOMIC DNA]</scope>
    <source>
        <strain evidence="9 10">ILA-1</strain>
    </source>
</reference>
<dbReference type="InterPro" id="IPR039104">
    <property type="entry name" value="6PGL"/>
</dbReference>
<dbReference type="EMBL" id="CP015453">
    <property type="protein sequence ID" value="AWH95537.1"/>
    <property type="molecule type" value="Genomic_DNA"/>
</dbReference>
<comment type="pathway">
    <text evidence="3 7">Carbohydrate degradation; pentose phosphate pathway; D-ribulose 5-phosphate from D-glucose 6-phosphate (oxidative stage): step 2/3.</text>
</comment>
<dbReference type="Gene3D" id="3.40.50.1360">
    <property type="match status" value="1"/>
</dbReference>